<dbReference type="eggNOG" id="KOG3242">
    <property type="taxonomic scope" value="Eukaryota"/>
</dbReference>
<evidence type="ECO:0000256" key="1">
    <source>
        <dbReference type="ARBA" id="ARBA00009921"/>
    </source>
</evidence>
<dbReference type="GO" id="GO:0003676">
    <property type="term" value="F:nucleic acid binding"/>
    <property type="evidence" value="ECO:0007669"/>
    <property type="project" value="InterPro"/>
</dbReference>
<keyword evidence="4" id="KW-0269">Exonuclease</keyword>
<dbReference type="AlphaFoldDB" id="A5E684"/>
<evidence type="ECO:0000313" key="8">
    <source>
        <dbReference type="Proteomes" id="UP000001996"/>
    </source>
</evidence>
<dbReference type="InParanoid" id="A5E684"/>
<evidence type="ECO:0000313" key="7">
    <source>
        <dbReference type="EMBL" id="EDK46942.1"/>
    </source>
</evidence>
<name>A5E684_LODEL</name>
<dbReference type="NCBIfam" id="NF003765">
    <property type="entry name" value="PRK05359.1"/>
    <property type="match status" value="1"/>
</dbReference>
<dbReference type="STRING" id="379508.A5E684"/>
<dbReference type="VEuPathDB" id="FungiDB:LELG_05123"/>
<comment type="similarity">
    <text evidence="1">Belongs to the oligoribonuclease family.</text>
</comment>
<dbReference type="FunCoup" id="A5E684">
    <property type="interactions" value="751"/>
</dbReference>
<dbReference type="InterPro" id="IPR012337">
    <property type="entry name" value="RNaseH-like_sf"/>
</dbReference>
<dbReference type="PANTHER" id="PTHR11046:SF0">
    <property type="entry name" value="OLIGORIBONUCLEASE, MITOCHONDRIAL"/>
    <property type="match status" value="1"/>
</dbReference>
<feature type="region of interest" description="Disordered" evidence="5">
    <location>
        <begin position="35"/>
        <end position="62"/>
    </location>
</feature>
<protein>
    <submittedName>
        <fullName evidence="7">Oligoribonuclease, mitochondrial</fullName>
    </submittedName>
</protein>
<dbReference type="OMA" id="AFFHYRN"/>
<keyword evidence="2" id="KW-0540">Nuclease</keyword>
<dbReference type="EMBL" id="CH981531">
    <property type="protein sequence ID" value="EDK46942.1"/>
    <property type="molecule type" value="Genomic_DNA"/>
</dbReference>
<dbReference type="PANTHER" id="PTHR11046">
    <property type="entry name" value="OLIGORIBONUCLEASE, MITOCHONDRIAL"/>
    <property type="match status" value="1"/>
</dbReference>
<dbReference type="Proteomes" id="UP000001996">
    <property type="component" value="Unassembled WGS sequence"/>
</dbReference>
<evidence type="ECO:0000256" key="3">
    <source>
        <dbReference type="ARBA" id="ARBA00022801"/>
    </source>
</evidence>
<dbReference type="OrthoDB" id="270189at2759"/>
<dbReference type="GO" id="GO:0034476">
    <property type="term" value="P:U5 snRNA 3'-end processing"/>
    <property type="evidence" value="ECO:0007669"/>
    <property type="project" value="EnsemblFungi"/>
</dbReference>
<gene>
    <name evidence="7" type="ORF">LELG_05123</name>
</gene>
<dbReference type="KEGG" id="lel:PVL30_005260"/>
<dbReference type="InterPro" id="IPR036397">
    <property type="entry name" value="RNaseH_sf"/>
</dbReference>
<dbReference type="InterPro" id="IPR013520">
    <property type="entry name" value="Ribonucl_H"/>
</dbReference>
<organism evidence="7 8">
    <name type="scientific">Lodderomyces elongisporus (strain ATCC 11503 / CBS 2605 / JCM 1781 / NBRC 1676 / NRRL YB-4239)</name>
    <name type="common">Yeast</name>
    <name type="synonym">Saccharomyces elongisporus</name>
    <dbReference type="NCBI Taxonomy" id="379508"/>
    <lineage>
        <taxon>Eukaryota</taxon>
        <taxon>Fungi</taxon>
        <taxon>Dikarya</taxon>
        <taxon>Ascomycota</taxon>
        <taxon>Saccharomycotina</taxon>
        <taxon>Pichiomycetes</taxon>
        <taxon>Debaryomycetaceae</taxon>
        <taxon>Candida/Lodderomyces clade</taxon>
        <taxon>Lodderomyces</taxon>
    </lineage>
</organism>
<dbReference type="GO" id="GO:0000175">
    <property type="term" value="F:3'-5'-RNA exonuclease activity"/>
    <property type="evidence" value="ECO:0007669"/>
    <property type="project" value="EnsemblFungi"/>
</dbReference>
<dbReference type="GeneID" id="5230860"/>
<dbReference type="SUPFAM" id="SSF53098">
    <property type="entry name" value="Ribonuclease H-like"/>
    <property type="match status" value="1"/>
</dbReference>
<dbReference type="CDD" id="cd06135">
    <property type="entry name" value="Orn"/>
    <property type="match status" value="1"/>
</dbReference>
<dbReference type="SMART" id="SM00479">
    <property type="entry name" value="EXOIII"/>
    <property type="match status" value="1"/>
</dbReference>
<dbReference type="InterPro" id="IPR022894">
    <property type="entry name" value="Oligoribonuclease"/>
</dbReference>
<dbReference type="HOGENOM" id="CLU_064761_0_1_1"/>
<dbReference type="GO" id="GO:0034475">
    <property type="term" value="P:U4 snRNA 3'-end processing"/>
    <property type="evidence" value="ECO:0007669"/>
    <property type="project" value="EnsemblFungi"/>
</dbReference>
<dbReference type="GO" id="GO:0000467">
    <property type="term" value="P:exonucleolytic trimming to generate mature 3'-end of 5.8S rRNA from tricistronic rRNA transcript (SSU-rRNA, 5.8S rRNA, LSU-rRNA)"/>
    <property type="evidence" value="ECO:0007669"/>
    <property type="project" value="EnsemblFungi"/>
</dbReference>
<dbReference type="GO" id="GO:0005739">
    <property type="term" value="C:mitochondrion"/>
    <property type="evidence" value="ECO:0007669"/>
    <property type="project" value="EnsemblFungi"/>
</dbReference>
<feature type="domain" description="Exonuclease" evidence="6">
    <location>
        <begin position="76"/>
        <end position="255"/>
    </location>
</feature>
<evidence type="ECO:0000259" key="6">
    <source>
        <dbReference type="SMART" id="SM00479"/>
    </source>
</evidence>
<evidence type="ECO:0000256" key="2">
    <source>
        <dbReference type="ARBA" id="ARBA00022722"/>
    </source>
</evidence>
<feature type="compositionally biased region" description="Polar residues" evidence="5">
    <location>
        <begin position="40"/>
        <end position="58"/>
    </location>
</feature>
<evidence type="ECO:0000256" key="4">
    <source>
        <dbReference type="ARBA" id="ARBA00022839"/>
    </source>
</evidence>
<sequence length="269" mass="31128">MLRHLRSIRAFQIYRPTTITRLYSVTKPLILDKMTDESKSSTSQPLSPASPKSPSENSPLGKMRDFLASTKKPKRPLVWVDCEMTGLDVLGEDRIIEICCIVTDENLEVLGNGDYYESTIYYPQETLDKMDEWCQTTHGQLGLIQRILDNPDRTLEKVQAELLEFLKKYISGPKIGIMAGNSVHMDKFFMMKDMPEIVEFLHYRLLDVSSIMEFGKRHAPKLMDLQPDKIQSHTAKSDILESIAQLKWFRENYFKLSTEIDQVMKKLKE</sequence>
<dbReference type="FunFam" id="3.30.420.10:FF:000003">
    <property type="entry name" value="Oligoribonuclease"/>
    <property type="match status" value="1"/>
</dbReference>
<reference evidence="7 8" key="1">
    <citation type="journal article" date="2009" name="Nature">
        <title>Evolution of pathogenicity and sexual reproduction in eight Candida genomes.</title>
        <authorList>
            <person name="Butler G."/>
            <person name="Rasmussen M.D."/>
            <person name="Lin M.F."/>
            <person name="Santos M.A."/>
            <person name="Sakthikumar S."/>
            <person name="Munro C.A."/>
            <person name="Rheinbay E."/>
            <person name="Grabherr M."/>
            <person name="Forche A."/>
            <person name="Reedy J.L."/>
            <person name="Agrafioti I."/>
            <person name="Arnaud M.B."/>
            <person name="Bates S."/>
            <person name="Brown A.J."/>
            <person name="Brunke S."/>
            <person name="Costanzo M.C."/>
            <person name="Fitzpatrick D.A."/>
            <person name="de Groot P.W."/>
            <person name="Harris D."/>
            <person name="Hoyer L.L."/>
            <person name="Hube B."/>
            <person name="Klis F.M."/>
            <person name="Kodira C."/>
            <person name="Lennard N."/>
            <person name="Logue M.E."/>
            <person name="Martin R."/>
            <person name="Neiman A.M."/>
            <person name="Nikolaou E."/>
            <person name="Quail M.A."/>
            <person name="Quinn J."/>
            <person name="Santos M.C."/>
            <person name="Schmitzberger F.F."/>
            <person name="Sherlock G."/>
            <person name="Shah P."/>
            <person name="Silverstein K.A."/>
            <person name="Skrzypek M.S."/>
            <person name="Soll D."/>
            <person name="Staggs R."/>
            <person name="Stansfield I."/>
            <person name="Stumpf M.P."/>
            <person name="Sudbery P.E."/>
            <person name="Srikantha T."/>
            <person name="Zeng Q."/>
            <person name="Berman J."/>
            <person name="Berriman M."/>
            <person name="Heitman J."/>
            <person name="Gow N.A."/>
            <person name="Lorenz M.C."/>
            <person name="Birren B.W."/>
            <person name="Kellis M."/>
            <person name="Cuomo C.A."/>
        </authorList>
    </citation>
    <scope>NUCLEOTIDE SEQUENCE [LARGE SCALE GENOMIC DNA]</scope>
    <source>
        <strain evidence="8">ATCC 11503 / BCRC 21390 / CBS 2605 / JCM 1781 / NBRC 1676 / NRRL YB-4239</strain>
    </source>
</reference>
<keyword evidence="8" id="KW-1185">Reference proteome</keyword>
<proteinExistence type="inferred from homology"/>
<evidence type="ECO:0000256" key="5">
    <source>
        <dbReference type="SAM" id="MobiDB-lite"/>
    </source>
</evidence>
<keyword evidence="3" id="KW-0378">Hydrolase</keyword>
<dbReference type="Gene3D" id="3.30.420.10">
    <property type="entry name" value="Ribonuclease H-like superfamily/Ribonuclease H"/>
    <property type="match status" value="1"/>
</dbReference>
<accession>A5E684</accession>
<dbReference type="Pfam" id="PF00929">
    <property type="entry name" value="RNase_T"/>
    <property type="match status" value="1"/>
</dbReference>